<dbReference type="Proteomes" id="UP000663720">
    <property type="component" value="Chromosome"/>
</dbReference>
<organism evidence="1 2">
    <name type="scientific">Desulfonema limicola</name>
    <dbReference type="NCBI Taxonomy" id="45656"/>
    <lineage>
        <taxon>Bacteria</taxon>
        <taxon>Pseudomonadati</taxon>
        <taxon>Thermodesulfobacteriota</taxon>
        <taxon>Desulfobacteria</taxon>
        <taxon>Desulfobacterales</taxon>
        <taxon>Desulfococcaceae</taxon>
        <taxon>Desulfonema</taxon>
    </lineage>
</organism>
<dbReference type="EMBL" id="CP061799">
    <property type="protein sequence ID" value="QTA79384.1"/>
    <property type="molecule type" value="Genomic_DNA"/>
</dbReference>
<accession>A0A975B5X3</accession>
<proteinExistence type="predicted"/>
<reference evidence="1" key="1">
    <citation type="journal article" date="2021" name="Microb. Physiol.">
        <title>Proteogenomic Insights into the Physiology of Marine, Sulfate-Reducing, Filamentous Desulfonema limicola and Desulfonema magnum.</title>
        <authorList>
            <person name="Schnaars V."/>
            <person name="Wohlbrand L."/>
            <person name="Scheve S."/>
            <person name="Hinrichs C."/>
            <person name="Reinhardt R."/>
            <person name="Rabus R."/>
        </authorList>
    </citation>
    <scope>NUCLEOTIDE SEQUENCE</scope>
    <source>
        <strain evidence="1">5ac10</strain>
    </source>
</reference>
<protein>
    <recommendedName>
        <fullName evidence="3">Nucleotidyltransferase</fullName>
    </recommendedName>
</protein>
<dbReference type="InterPro" id="IPR043519">
    <property type="entry name" value="NT_sf"/>
</dbReference>
<sequence length="58" mass="6961">MDRSEILDKLFEYKSRYQNEYHFTRIGIFGSAARGTAENQKEMNSFLRHRIDQEAVYV</sequence>
<dbReference type="RefSeq" id="WP_207691141.1">
    <property type="nucleotide sequence ID" value="NZ_CP061799.1"/>
</dbReference>
<dbReference type="KEGG" id="dli:dnl_16520"/>
<evidence type="ECO:0008006" key="3">
    <source>
        <dbReference type="Google" id="ProtNLM"/>
    </source>
</evidence>
<dbReference type="AlphaFoldDB" id="A0A975B5X3"/>
<gene>
    <name evidence="1" type="ORF">dnl_16520</name>
</gene>
<keyword evidence="2" id="KW-1185">Reference proteome</keyword>
<evidence type="ECO:0000313" key="1">
    <source>
        <dbReference type="EMBL" id="QTA79384.1"/>
    </source>
</evidence>
<dbReference type="SUPFAM" id="SSF81301">
    <property type="entry name" value="Nucleotidyltransferase"/>
    <property type="match status" value="1"/>
</dbReference>
<name>A0A975B5X3_9BACT</name>
<evidence type="ECO:0000313" key="2">
    <source>
        <dbReference type="Proteomes" id="UP000663720"/>
    </source>
</evidence>